<evidence type="ECO:0000256" key="3">
    <source>
        <dbReference type="ARBA" id="ARBA00022833"/>
    </source>
</evidence>
<evidence type="ECO:0000256" key="1">
    <source>
        <dbReference type="ARBA" id="ARBA00022723"/>
    </source>
</evidence>
<evidence type="ECO:0000256" key="4">
    <source>
        <dbReference type="PROSITE-ProRule" id="PRU00042"/>
    </source>
</evidence>
<dbReference type="PANTHER" id="PTHR31511">
    <property type="entry name" value="PROTEIN CBG23764"/>
    <property type="match status" value="1"/>
</dbReference>
<dbReference type="PROSITE" id="PS00028">
    <property type="entry name" value="ZINC_FINGER_C2H2_1"/>
    <property type="match status" value="2"/>
</dbReference>
<organism evidence="7 8">
    <name type="scientific">Mytilus coruscus</name>
    <name type="common">Sea mussel</name>
    <dbReference type="NCBI Taxonomy" id="42192"/>
    <lineage>
        <taxon>Eukaryota</taxon>
        <taxon>Metazoa</taxon>
        <taxon>Spiralia</taxon>
        <taxon>Lophotrochozoa</taxon>
        <taxon>Mollusca</taxon>
        <taxon>Bivalvia</taxon>
        <taxon>Autobranchia</taxon>
        <taxon>Pteriomorphia</taxon>
        <taxon>Mytilida</taxon>
        <taxon>Mytiloidea</taxon>
        <taxon>Mytilidae</taxon>
        <taxon>Mytilinae</taxon>
        <taxon>Mytilus</taxon>
    </lineage>
</organism>
<proteinExistence type="predicted"/>
<feature type="domain" description="C2H2-type" evidence="6">
    <location>
        <begin position="74"/>
        <end position="101"/>
    </location>
</feature>
<dbReference type="InterPro" id="IPR013087">
    <property type="entry name" value="Znf_C2H2_type"/>
</dbReference>
<keyword evidence="8" id="KW-1185">Reference proteome</keyword>
<dbReference type="GO" id="GO:0008270">
    <property type="term" value="F:zinc ion binding"/>
    <property type="evidence" value="ECO:0007669"/>
    <property type="project" value="UniProtKB-KW"/>
</dbReference>
<evidence type="ECO:0000256" key="2">
    <source>
        <dbReference type="ARBA" id="ARBA00022771"/>
    </source>
</evidence>
<dbReference type="EMBL" id="CACVKT020001621">
    <property type="protein sequence ID" value="CAC5369835.1"/>
    <property type="molecule type" value="Genomic_DNA"/>
</dbReference>
<sequence length="454" mass="53184">MADSFLQFLKQRYPRGNEQLERLFQDFNETLNNSEFSDCDEEALVRASDASESLYHRKRKSNETFQQWEKKALYQCDLCDAEFTNKCNLSRHMNTHTRKRYECSKCSKTLSRLENLKRHEKMCIRASKSHKKQRQFPCRHCGLPFDTYEDLFDHINVEHPLNQTGGQAGQVVDQMHSITDSSPPLSSDPSISTLNPQIENINPLPSEKKRRNRRVKKSALNDSVNQIEIIPEGNEKYDLLQFFSNVKGDIQQIVESRKKYMRDIKWYLNVKVEMERDIQDGQTETVIPSFRSRSYVSLFNDNHLEHYLNEAYQKMHRSLEEYINRGSNWIIRKVVHLEARTVKYAPINGSSYMQLPSTIKHCKGVINIQNDDNKCFLWSVLAAIHPTDNNAHRVNKYKPFENELNTTGIDFPVPIKQVEKFEKLNNLSINVFGYEGEQIFPLALSKSRKQPSKY</sequence>
<dbReference type="Pfam" id="PF00096">
    <property type="entry name" value="zf-C2H2"/>
    <property type="match status" value="3"/>
</dbReference>
<keyword evidence="2 4" id="KW-0863">Zinc-finger</keyword>
<evidence type="ECO:0000256" key="5">
    <source>
        <dbReference type="SAM" id="MobiDB-lite"/>
    </source>
</evidence>
<gene>
    <name evidence="7" type="ORF">MCOR_8877</name>
</gene>
<reference evidence="7 8" key="1">
    <citation type="submission" date="2020-06" db="EMBL/GenBank/DDBJ databases">
        <authorList>
            <person name="Li R."/>
            <person name="Bekaert M."/>
        </authorList>
    </citation>
    <scope>NUCLEOTIDE SEQUENCE [LARGE SCALE GENOMIC DNA]</scope>
    <source>
        <strain evidence="8">wild</strain>
    </source>
</reference>
<dbReference type="SUPFAM" id="SSF57667">
    <property type="entry name" value="beta-beta-alpha zinc fingers"/>
    <property type="match status" value="1"/>
</dbReference>
<feature type="compositionally biased region" description="Low complexity" evidence="5">
    <location>
        <begin position="178"/>
        <end position="194"/>
    </location>
</feature>
<feature type="compositionally biased region" description="Basic residues" evidence="5">
    <location>
        <begin position="208"/>
        <end position="217"/>
    </location>
</feature>
<dbReference type="AlphaFoldDB" id="A0A6J8AM74"/>
<evidence type="ECO:0000259" key="6">
    <source>
        <dbReference type="PROSITE" id="PS50157"/>
    </source>
</evidence>
<feature type="region of interest" description="Disordered" evidence="5">
    <location>
        <begin position="178"/>
        <end position="218"/>
    </location>
</feature>
<protein>
    <recommendedName>
        <fullName evidence="6">C2H2-type domain-containing protein</fullName>
    </recommendedName>
</protein>
<feature type="domain" description="C2H2-type" evidence="6">
    <location>
        <begin position="136"/>
        <end position="164"/>
    </location>
</feature>
<keyword evidence="3" id="KW-0862">Zinc</keyword>
<name>A0A6J8AM74_MYTCO</name>
<dbReference type="PROSITE" id="PS50157">
    <property type="entry name" value="ZINC_FINGER_C2H2_2"/>
    <property type="match status" value="3"/>
</dbReference>
<evidence type="ECO:0000313" key="8">
    <source>
        <dbReference type="Proteomes" id="UP000507470"/>
    </source>
</evidence>
<dbReference type="Gene3D" id="3.30.160.60">
    <property type="entry name" value="Classic Zinc Finger"/>
    <property type="match status" value="2"/>
</dbReference>
<accession>A0A6J8AM74</accession>
<evidence type="ECO:0000313" key="7">
    <source>
        <dbReference type="EMBL" id="CAC5369835.1"/>
    </source>
</evidence>
<dbReference type="PANTHER" id="PTHR31511:SF12">
    <property type="entry name" value="RHO TERMINATION FACTOR N-TERMINAL DOMAIN-CONTAINING PROTEIN"/>
    <property type="match status" value="1"/>
</dbReference>
<dbReference type="SMART" id="SM00355">
    <property type="entry name" value="ZnF_C2H2"/>
    <property type="match status" value="3"/>
</dbReference>
<dbReference type="Proteomes" id="UP000507470">
    <property type="component" value="Unassembled WGS sequence"/>
</dbReference>
<dbReference type="InterPro" id="IPR036236">
    <property type="entry name" value="Znf_C2H2_sf"/>
</dbReference>
<dbReference type="FunFam" id="3.30.160.60:FF:000446">
    <property type="entry name" value="Zinc finger protein"/>
    <property type="match status" value="1"/>
</dbReference>
<dbReference type="OrthoDB" id="6156513at2759"/>
<keyword evidence="1" id="KW-0479">Metal-binding</keyword>
<feature type="domain" description="C2H2-type" evidence="6">
    <location>
        <begin position="101"/>
        <end position="135"/>
    </location>
</feature>